<feature type="transmembrane region" description="Helical" evidence="1">
    <location>
        <begin position="38"/>
        <end position="58"/>
    </location>
</feature>
<reference evidence="2 3" key="1">
    <citation type="submission" date="2015-06" db="EMBL/GenBank/DDBJ databases">
        <title>Talaromyces atroroseus IBT 11181 draft genome.</title>
        <authorList>
            <person name="Rasmussen K.B."/>
            <person name="Rasmussen S."/>
            <person name="Petersen B."/>
            <person name="Sicheritz-Ponten T."/>
            <person name="Mortensen U.H."/>
            <person name="Thrane U."/>
        </authorList>
    </citation>
    <scope>NUCLEOTIDE SEQUENCE [LARGE SCALE GENOMIC DNA]</scope>
    <source>
        <strain evidence="2 3">IBT 11181</strain>
    </source>
</reference>
<keyword evidence="1" id="KW-1133">Transmembrane helix</keyword>
<name>A0A225A9P1_TALAT</name>
<dbReference type="STRING" id="1441469.A0A225A9P1"/>
<comment type="caution">
    <text evidence="2">The sequence shown here is derived from an EMBL/GenBank/DDBJ whole genome shotgun (WGS) entry which is preliminary data.</text>
</comment>
<sequence>MFSALDRKTAKYIRERLFSLTGLLRLFQTTVIEITQDWLGPGNLVIFVLFGIAFAFCLKFPDIWTQWWSEDDGPSSQDVGYWLGLYAMLQTLPLIMLCIWLGSDSISYNPRPYNTASTDGRAL</sequence>
<protein>
    <submittedName>
        <fullName evidence="2">Uncharacterized protein</fullName>
    </submittedName>
</protein>
<keyword evidence="3" id="KW-1185">Reference proteome</keyword>
<evidence type="ECO:0000313" key="2">
    <source>
        <dbReference type="EMBL" id="OKL56780.1"/>
    </source>
</evidence>
<dbReference type="GeneID" id="31007566"/>
<feature type="transmembrane region" description="Helical" evidence="1">
    <location>
        <begin position="79"/>
        <end position="102"/>
    </location>
</feature>
<dbReference type="Proteomes" id="UP000214365">
    <property type="component" value="Unassembled WGS sequence"/>
</dbReference>
<organism evidence="2 3">
    <name type="scientific">Talaromyces atroroseus</name>
    <dbReference type="NCBI Taxonomy" id="1441469"/>
    <lineage>
        <taxon>Eukaryota</taxon>
        <taxon>Fungi</taxon>
        <taxon>Dikarya</taxon>
        <taxon>Ascomycota</taxon>
        <taxon>Pezizomycotina</taxon>
        <taxon>Eurotiomycetes</taxon>
        <taxon>Eurotiomycetidae</taxon>
        <taxon>Eurotiales</taxon>
        <taxon>Trichocomaceae</taxon>
        <taxon>Talaromyces</taxon>
        <taxon>Talaromyces sect. Trachyspermi</taxon>
    </lineage>
</organism>
<dbReference type="EMBL" id="LFMY01000013">
    <property type="protein sequence ID" value="OKL56780.1"/>
    <property type="molecule type" value="Genomic_DNA"/>
</dbReference>
<proteinExistence type="predicted"/>
<evidence type="ECO:0000256" key="1">
    <source>
        <dbReference type="SAM" id="Phobius"/>
    </source>
</evidence>
<dbReference type="RefSeq" id="XP_020116901.1">
    <property type="nucleotide sequence ID" value="XM_020262702.1"/>
</dbReference>
<keyword evidence="1" id="KW-0812">Transmembrane</keyword>
<evidence type="ECO:0000313" key="3">
    <source>
        <dbReference type="Proteomes" id="UP000214365"/>
    </source>
</evidence>
<dbReference type="AlphaFoldDB" id="A0A225A9P1"/>
<gene>
    <name evidence="2" type="ORF">UA08_07810</name>
</gene>
<accession>A0A225A9P1</accession>
<keyword evidence="1" id="KW-0472">Membrane</keyword>